<comment type="caution">
    <text evidence="2">The sequence shown here is derived from an EMBL/GenBank/DDBJ whole genome shotgun (WGS) entry which is preliminary data.</text>
</comment>
<reference evidence="2" key="1">
    <citation type="submission" date="2022-04" db="EMBL/GenBank/DDBJ databases">
        <title>Carnegiea gigantea Genome sequencing and assembly v2.</title>
        <authorList>
            <person name="Copetti D."/>
            <person name="Sanderson M.J."/>
            <person name="Burquez A."/>
            <person name="Wojciechowski M.F."/>
        </authorList>
    </citation>
    <scope>NUCLEOTIDE SEQUENCE</scope>
    <source>
        <strain evidence="2">SGP5-SGP5p</strain>
        <tissue evidence="2">Aerial part</tissue>
    </source>
</reference>
<organism evidence="2 3">
    <name type="scientific">Carnegiea gigantea</name>
    <dbReference type="NCBI Taxonomy" id="171969"/>
    <lineage>
        <taxon>Eukaryota</taxon>
        <taxon>Viridiplantae</taxon>
        <taxon>Streptophyta</taxon>
        <taxon>Embryophyta</taxon>
        <taxon>Tracheophyta</taxon>
        <taxon>Spermatophyta</taxon>
        <taxon>Magnoliopsida</taxon>
        <taxon>eudicotyledons</taxon>
        <taxon>Gunneridae</taxon>
        <taxon>Pentapetalae</taxon>
        <taxon>Caryophyllales</taxon>
        <taxon>Cactineae</taxon>
        <taxon>Cactaceae</taxon>
        <taxon>Cactoideae</taxon>
        <taxon>Echinocereeae</taxon>
        <taxon>Carnegiea</taxon>
    </lineage>
</organism>
<sequence length="387" mass="44229">MQINQKLNGRRSRSLSTRCHRRGCADIIPEKMVVWLVRNFDTCSCSLPLANGRMRATDCDVHVMLGLPMGRLEVVESENEIDMTVEFRNLLNCWKQQWLERHSILKCEELVDMIQGQVDRGKDFKRNFVIFVVSIWLRGGKKWRSQLHDTERESITGFGRGSLEDMLDKTSMTDEEEQVNEKEHHSKGVKDEGKAEDQIGISKVKVITSNRWLAEVITELEELIPGGCSPLKRVRKVAMESVSDAHIRDTLKRSKSRTLVLLQDSYEFEGFLMQIDAIEKHFADSRDKFTIPRLSLGVSQEEKESLLEGVIIVDSEPDSLVVAVQVINCEVEDVVTRCMMTSAQCISTPLLCQLLCFYMSNNAMLPEDNGAFIDRSLMRIVELDLQI</sequence>
<evidence type="ECO:0000313" key="3">
    <source>
        <dbReference type="Proteomes" id="UP001153076"/>
    </source>
</evidence>
<accession>A0A9Q1GUA8</accession>
<dbReference type="AlphaFoldDB" id="A0A9Q1GUA8"/>
<gene>
    <name evidence="2" type="ORF">Cgig2_018523</name>
</gene>
<proteinExistence type="predicted"/>
<dbReference type="Proteomes" id="UP001153076">
    <property type="component" value="Unassembled WGS sequence"/>
</dbReference>
<feature type="compositionally biased region" description="Basic and acidic residues" evidence="1">
    <location>
        <begin position="179"/>
        <end position="194"/>
    </location>
</feature>
<feature type="region of interest" description="Disordered" evidence="1">
    <location>
        <begin position="170"/>
        <end position="194"/>
    </location>
</feature>
<keyword evidence="3" id="KW-1185">Reference proteome</keyword>
<name>A0A9Q1GUA8_9CARY</name>
<protein>
    <submittedName>
        <fullName evidence="2">Uncharacterized protein</fullName>
    </submittedName>
</protein>
<dbReference type="EMBL" id="JAKOGI010001326">
    <property type="protein sequence ID" value="KAJ8426238.1"/>
    <property type="molecule type" value="Genomic_DNA"/>
</dbReference>
<evidence type="ECO:0000313" key="2">
    <source>
        <dbReference type="EMBL" id="KAJ8426238.1"/>
    </source>
</evidence>
<evidence type="ECO:0000256" key="1">
    <source>
        <dbReference type="SAM" id="MobiDB-lite"/>
    </source>
</evidence>